<evidence type="ECO:0000256" key="2">
    <source>
        <dbReference type="ARBA" id="ARBA00022475"/>
    </source>
</evidence>
<keyword evidence="2" id="KW-1003">Cell membrane</keyword>
<dbReference type="PANTHER" id="PTHR30250:SF11">
    <property type="entry name" value="O-ANTIGEN TRANSPORTER-RELATED"/>
    <property type="match status" value="1"/>
</dbReference>
<gene>
    <name evidence="7" type="ORF">A3C90_02110</name>
</gene>
<name>A0A1F6MQ98_9BACT</name>
<feature type="transmembrane region" description="Helical" evidence="6">
    <location>
        <begin position="114"/>
        <end position="135"/>
    </location>
</feature>
<dbReference type="InterPro" id="IPR050833">
    <property type="entry name" value="Poly_Biosynth_Transport"/>
</dbReference>
<evidence type="ECO:0000313" key="8">
    <source>
        <dbReference type="Proteomes" id="UP000177457"/>
    </source>
</evidence>
<feature type="transmembrane region" description="Helical" evidence="6">
    <location>
        <begin position="440"/>
        <end position="460"/>
    </location>
</feature>
<feature type="transmembrane region" description="Helical" evidence="6">
    <location>
        <begin position="170"/>
        <end position="190"/>
    </location>
</feature>
<dbReference type="CDD" id="cd13128">
    <property type="entry name" value="MATE_Wzx_like"/>
    <property type="match status" value="1"/>
</dbReference>
<evidence type="ECO:0000256" key="5">
    <source>
        <dbReference type="ARBA" id="ARBA00023136"/>
    </source>
</evidence>
<feature type="transmembrane region" description="Helical" evidence="6">
    <location>
        <begin position="297"/>
        <end position="319"/>
    </location>
</feature>
<keyword evidence="5 6" id="KW-0472">Membrane</keyword>
<proteinExistence type="predicted"/>
<organism evidence="7 8">
    <name type="scientific">Candidatus Magasanikbacteria bacterium RIFCSPHIGHO2_02_FULL_51_14</name>
    <dbReference type="NCBI Taxonomy" id="1798683"/>
    <lineage>
        <taxon>Bacteria</taxon>
        <taxon>Candidatus Magasanikiibacteriota</taxon>
    </lineage>
</organism>
<reference evidence="7 8" key="1">
    <citation type="journal article" date="2016" name="Nat. Commun.">
        <title>Thousands of microbial genomes shed light on interconnected biogeochemical processes in an aquifer system.</title>
        <authorList>
            <person name="Anantharaman K."/>
            <person name="Brown C.T."/>
            <person name="Hug L.A."/>
            <person name="Sharon I."/>
            <person name="Castelle C.J."/>
            <person name="Probst A.J."/>
            <person name="Thomas B.C."/>
            <person name="Singh A."/>
            <person name="Wilkins M.J."/>
            <person name="Karaoz U."/>
            <person name="Brodie E.L."/>
            <person name="Williams K.H."/>
            <person name="Hubbard S.S."/>
            <person name="Banfield J.F."/>
        </authorList>
    </citation>
    <scope>NUCLEOTIDE SEQUENCE [LARGE SCALE GENOMIC DNA]</scope>
</reference>
<feature type="transmembrane region" description="Helical" evidence="6">
    <location>
        <begin position="359"/>
        <end position="378"/>
    </location>
</feature>
<feature type="transmembrane region" description="Helical" evidence="6">
    <location>
        <begin position="12"/>
        <end position="35"/>
    </location>
</feature>
<dbReference type="GO" id="GO:0005886">
    <property type="term" value="C:plasma membrane"/>
    <property type="evidence" value="ECO:0007669"/>
    <property type="project" value="UniProtKB-SubCell"/>
</dbReference>
<feature type="transmembrane region" description="Helical" evidence="6">
    <location>
        <begin position="331"/>
        <end position="352"/>
    </location>
</feature>
<dbReference type="PANTHER" id="PTHR30250">
    <property type="entry name" value="PST FAMILY PREDICTED COLANIC ACID TRANSPORTER"/>
    <property type="match status" value="1"/>
</dbReference>
<sequence length="472" mass="52217">MSLTTKIAHNAIIQIAGKIVSVVLGLFAIGMMTRYLGQEQFGWYTTTIAFLQFIGILIDFGLIPVTAQMMNEPAFDKQQLFKNLLAFRFVTAVLFLGLAPFAALFFPYPIEVKIAIAFSTVSFLAVAMNQVLIGLYQTKLKMHIQAIGENIGRVVLVAGLWLLVTQNRGFMPVMMLLVFSNIAHTAYLWISANKESPAGFAFDWQIWKAIAAKMWPIAIAIMFNVVYLRGDTILLSVFRTQAEVGLYGAAYRVIDILSQTAMMLMGVLLPLLAYAWSRNLKEEFKKRFQQSFDAMMFFAVPMAIGTILLGDNVMLLVAGPDFAASGLVLKILSVAVFGIFLGAVFGHAAVAINKQKQTIWIYASDALLALVAYLIFIPRFGMLGAAWVSVFSELYAGLLLFLVIRHYSRERLGMTKFAKILFASFVMAGAMYLLRDLHVIVLALAGALVYGAFAYALGVVSRETIKEVFSAR</sequence>
<feature type="transmembrane region" description="Helical" evidence="6">
    <location>
        <begin position="210"/>
        <end position="228"/>
    </location>
</feature>
<keyword evidence="4 6" id="KW-1133">Transmembrane helix</keyword>
<keyword evidence="3 6" id="KW-0812">Transmembrane</keyword>
<accession>A0A1F6MQ98</accession>
<feature type="transmembrane region" description="Helical" evidence="6">
    <location>
        <begin position="85"/>
        <end position="108"/>
    </location>
</feature>
<dbReference type="STRING" id="1798683.A3C90_02110"/>
<dbReference type="Pfam" id="PF01943">
    <property type="entry name" value="Polysacc_synt"/>
    <property type="match status" value="1"/>
</dbReference>
<evidence type="ECO:0000256" key="6">
    <source>
        <dbReference type="SAM" id="Phobius"/>
    </source>
</evidence>
<evidence type="ECO:0000256" key="3">
    <source>
        <dbReference type="ARBA" id="ARBA00022692"/>
    </source>
</evidence>
<dbReference type="AlphaFoldDB" id="A0A1F6MQ98"/>
<comment type="subcellular location">
    <subcellularLocation>
        <location evidence="1">Cell membrane</location>
        <topology evidence="1">Multi-pass membrane protein</topology>
    </subcellularLocation>
</comment>
<dbReference type="EMBL" id="MFQE01000012">
    <property type="protein sequence ID" value="OGH73845.1"/>
    <property type="molecule type" value="Genomic_DNA"/>
</dbReference>
<evidence type="ECO:0000256" key="1">
    <source>
        <dbReference type="ARBA" id="ARBA00004651"/>
    </source>
</evidence>
<comment type="caution">
    <text evidence="7">The sequence shown here is derived from an EMBL/GenBank/DDBJ whole genome shotgun (WGS) entry which is preliminary data.</text>
</comment>
<feature type="transmembrane region" description="Helical" evidence="6">
    <location>
        <begin position="384"/>
        <end position="404"/>
    </location>
</feature>
<dbReference type="Proteomes" id="UP000177457">
    <property type="component" value="Unassembled WGS sequence"/>
</dbReference>
<evidence type="ECO:0000256" key="4">
    <source>
        <dbReference type="ARBA" id="ARBA00022989"/>
    </source>
</evidence>
<evidence type="ECO:0000313" key="7">
    <source>
        <dbReference type="EMBL" id="OGH73845.1"/>
    </source>
</evidence>
<feature type="transmembrane region" description="Helical" evidence="6">
    <location>
        <begin position="416"/>
        <end position="434"/>
    </location>
</feature>
<feature type="transmembrane region" description="Helical" evidence="6">
    <location>
        <begin position="147"/>
        <end position="164"/>
    </location>
</feature>
<protein>
    <submittedName>
        <fullName evidence="7">Uncharacterized protein</fullName>
    </submittedName>
</protein>
<dbReference type="InterPro" id="IPR002797">
    <property type="entry name" value="Polysacc_synth"/>
</dbReference>
<feature type="transmembrane region" description="Helical" evidence="6">
    <location>
        <begin position="41"/>
        <end position="65"/>
    </location>
</feature>
<feature type="transmembrane region" description="Helical" evidence="6">
    <location>
        <begin position="256"/>
        <end position="276"/>
    </location>
</feature>